<dbReference type="GO" id="GO:0000976">
    <property type="term" value="F:transcription cis-regulatory region binding"/>
    <property type="evidence" value="ECO:0007669"/>
    <property type="project" value="TreeGrafter"/>
</dbReference>
<gene>
    <name evidence="16" type="ORF">PSTT_13924</name>
</gene>
<dbReference type="InterPro" id="IPR019318">
    <property type="entry name" value="Gua_nucleotide_exch_fac_Ric8"/>
</dbReference>
<dbReference type="Proteomes" id="UP000239156">
    <property type="component" value="Unassembled WGS sequence"/>
</dbReference>
<dbReference type="InterPro" id="IPR037813">
    <property type="entry name" value="TAF2"/>
</dbReference>
<dbReference type="PROSITE" id="PS50014">
    <property type="entry name" value="BROMODOMAIN_2"/>
    <property type="match status" value="3"/>
</dbReference>
<feature type="compositionally biased region" description="Low complexity" evidence="14">
    <location>
        <begin position="2774"/>
        <end position="2804"/>
    </location>
</feature>
<feature type="compositionally biased region" description="Polar residues" evidence="14">
    <location>
        <begin position="274"/>
        <end position="284"/>
    </location>
</feature>
<evidence type="ECO:0000256" key="7">
    <source>
        <dbReference type="ARBA" id="ARBA00023117"/>
    </source>
</evidence>
<sequence length="2820" mass="313297">MDFYPRLSILERRKNVPASKAFDQLIGYLENSPSDLDPAFRRSSIRVIILDLAAHLSGRTDWSTDTTLRALVTLKLLGRSSIATDDLVSHLPLFTRYANLLPPPSPQSDDPNSTTIRYAFTPSIVQESLRILANALFLHPLSRSSVDLLPALSALVEFAAGSVDRSLQTNPEPDLDHSVRHLNSFLASRVIFLITAVPSYLVIELIEKTDLVSYFEQSFKHELAKRIDPQTHSYPSTAPDVLIEHLKVIFNLMVHYPKSVIQFGQLPSPPIGQSSFAGSSTNVDCHSPQEPAVSSGRRASLKARLMNKISRRARSESSSIKEQDSLSEVSTYQDDHRPSLPKNSHPSRSRAHSKASSRVPSTDQDVEGLDSVTDPHNHLFAGLLPQLVQLFLLEPIPDPPNLKPPLNSIMHTFLNFSPSTTSFFNDDYVLPDNPPNRSSTEIPPVISKLIEIIDRVTLYCCPGDPDERSVQEKCQTHSMDLEVDLTQVILLTANLILPHGPHPDSSTATGLNRKSREALIQIIVPADIDRSVALNKQDNLIGRILRLMNSVRFESLKHTCGAFLNALYEEDTDRLTSQIGYGPLAGFLLSIGKSGINPESKHTVGPDVNPITGTYWNSNEEDQTSREKNGGGGDEMSDLEKEQEVDRMCDLFDRINKTGIIHTDDPRKIALESGRFVEIENQIDQQSIKQDEMDEINALKDLQIYKDSKKKSTTPDGNKEMSSHGPQNRAFSVSHQRVILDIQLDGTINGITEITILPLSIELNTVHLHSSNCTITSIYHPQPVEPLDFILNQPEPVKIPDPNSVRQFPEAKRRLFERINEKETGELAISINRSKINRSSSSSASTSTVQKEKDSLEFDPIIITIEYQITELDLPLNPAICVVNGQHPHIFTNSISARSWVPCLDSLWERSPWELEFIVPKTTTSSTTPTPITVVASGELIEQIIHPTDPHKTVFYYAQAIPTSVQHIAWVVGALTVNDLTPYRPPPSSEHEDEPIDGPSKQQQQQESSTQINLLAFCLPTRQSQLLHAVNFLPHALSFFTQEYGSYPYSSYKVVFLDMSSATHSICATFNSATLTLYPSDLLYPPEVIDQVYETKPILVQSLASQWIGINIIPKSPSDTWLINGLSLYITGLYFKAIWGTNDYRYRIKKEIMRCVEMDVNKPPICQPGLPLSIDTEVLGFVNLKASLVLYILDRHLRRSGGGTSLGLSRVIPKIFLSSITGEMRDNMLSTTSFLRICRKLNGNELKSWADQWIYASGCPIFQVTAYFNRKKLAHELTLRQLNPSKQYYDDDKTSWAEKCNLKPVDRFEGQMSIRIQESDGIPYEHVLDIKEAFRRYELPSNHKNKKFKRPSRRYNNHQQQNTTEISETGQEKFSFPLWERSQEERDKWKVEDWTEEEDLIITQSNVEWYRLDVELEWICEFRFEMKEFMWLEQLSRDRDVVAQLEAVRALKTLPTKVVSSHLCRVVLIPEYFFRIRVEAVLALVSCAISRCGFLGLFHLLKLFQTRYCYQPQIEPDIPWNIRTIPKPNQFNDFPDYFIRKALVVALSHVRDQNNNSPSVCHQFFLDQLVYNDNSLNTYSDSHYIATTIASMSDSLIHSADNGSREQLAEILAKGHTTELHLDSLSTADKRVLMMINELERCFVSDRLVASYRNLIAMAVVEAKLKLMFAGLLPVDLIFFLICARPGNYLPLRILAFDCLLLLRGFQDKAIIRYMFIVLRDDPSLLVRRRLAMGLVQCLPILVLIEELGMEPSDHNFSVIEESHPVNTQKFDHKTVTKHLRAEVGRALILRECIMSVMLDPTVDTDVQTCLLKISEVLFKPSDESVPIRIPEEKPIVVDAPLPVSTKIRIHAPSVPLIEPPSQSPAPLPKIILKDHNHLLVNDTNPGPSSPPPVPQAEGPSKLAAALIRKPKPPPKPKKFQANGMSIPDHKMCQNLLKKLASNPLSQPFRKPVDPIRESAPNYFNIISHPMDFKTMGIKLEMGQYPDREAFKDDTYNLPDSSLVVKYAEPLKATFDKLWERSEKTMSAIQAKGLGGVNPARLQPADPNLIVTPNNVVPLAPPPSFAAFAAGGSMIPASSLPVSPGLPPPPPPPPPSSVPSRMSPETTKPGRLKVKLKPRTSISVGGTISEIPPGTNSTIPSAPKSGLKIKFMQPATPSALAHPPSTPITIKAESGTLKTSAYPPLPFLPSSASTFPPPPPPMISMAPPKSRPPPPPPSTFVPPPPPPSFESFSLAAQVGPPPPPTPASTLPEMPCVETEPFTPLPAILQKPIKSKKRPTSSHTTPTAATPPPSGSSTQPVKKNNLIVQFPKPPKLPPPPAPAVVAASSTPGPSNGLPNFPAPPPPSLPKLDLKPPKPPTASGPSSIPPLKPPAKPPLPSNPTKIKVIQRPAPRPVTQDRPELSVPLVVPNSSKGKTKQDKINPRLWNPAKTHLELNSPKPVEALIKSKTSTTNPTLPLPSPPTKKLKTNKKSTLPEHIDTNSGHRSSPPVHARTPDLIASRSPSHVSRSPSVSTTAGRSVTLAQPPPHASVVTNEPVKTSSSSIPDEILNPKKAKVIIRKMMEHPQGVWFRIPVDPIAVGAPTYLDEIKNPMDLSTMLKKLDKGNYKLQSELMNDFDLIVNNCIQFNGANSHLGLEAKNLRKVWINEWDKAAKMSYTDKRSLLGLFNKLNQVPGVDMFSEPVDPIKYQIPTYYSVIGGSENARDLGTIKKNLVADKYKNIHEFEMDVRLMLKNCFTFNAPNTPVEVIGRDLEKAFDLAMNKVRKDTGLPISIPAPSSSASVTLNRNNTIPPTISSSPASSSNTPGNKRKGTEAIASAKRS</sequence>
<evidence type="ECO:0000313" key="16">
    <source>
        <dbReference type="EMBL" id="POV99196.1"/>
    </source>
</evidence>
<feature type="region of interest" description="Disordered" evidence="14">
    <location>
        <begin position="2181"/>
        <end position="2546"/>
    </location>
</feature>
<evidence type="ECO:0000256" key="3">
    <source>
        <dbReference type="ARBA" id="ARBA00010937"/>
    </source>
</evidence>
<dbReference type="Gene3D" id="1.10.390.10">
    <property type="entry name" value="Neutral Protease Domain 2"/>
    <property type="match status" value="1"/>
</dbReference>
<dbReference type="InterPro" id="IPR042097">
    <property type="entry name" value="Aminopeptidase_N-like_N_sf"/>
</dbReference>
<evidence type="ECO:0000256" key="10">
    <source>
        <dbReference type="ARBA" id="ARBA00023242"/>
    </source>
</evidence>
<dbReference type="GO" id="GO:0005085">
    <property type="term" value="F:guanyl-nucleotide exchange factor activity"/>
    <property type="evidence" value="ECO:0007669"/>
    <property type="project" value="UniProtKB-KW"/>
</dbReference>
<evidence type="ECO:0000256" key="11">
    <source>
        <dbReference type="ARBA" id="ARBA00025346"/>
    </source>
</evidence>
<keyword evidence="6" id="KW-0805">Transcription regulation</keyword>
<comment type="similarity">
    <text evidence="2">Belongs to the synembryn family.</text>
</comment>
<evidence type="ECO:0000256" key="6">
    <source>
        <dbReference type="ARBA" id="ARBA00023015"/>
    </source>
</evidence>
<dbReference type="Pfam" id="PF10165">
    <property type="entry name" value="Ric8"/>
    <property type="match status" value="1"/>
</dbReference>
<accession>A0A2S4UPN5</accession>
<feature type="compositionally biased region" description="Low complexity" evidence="14">
    <location>
        <begin position="2446"/>
        <end position="2455"/>
    </location>
</feature>
<name>A0A2S4UPN5_9BASI</name>
<evidence type="ECO:0000256" key="13">
    <source>
        <dbReference type="PROSITE-ProRule" id="PRU00035"/>
    </source>
</evidence>
<evidence type="ECO:0000256" key="5">
    <source>
        <dbReference type="ARBA" id="ARBA00022658"/>
    </source>
</evidence>
<dbReference type="EMBL" id="PKSL01000206">
    <property type="protein sequence ID" value="POV99196.1"/>
    <property type="molecule type" value="Genomic_DNA"/>
</dbReference>
<feature type="compositionally biased region" description="Pro residues" evidence="14">
    <location>
        <begin position="2355"/>
        <end position="2379"/>
    </location>
</feature>
<keyword evidence="5" id="KW-0344">Guanine-nucleotide releasing factor</keyword>
<dbReference type="SMART" id="SM00297">
    <property type="entry name" value="BROMO"/>
    <property type="match status" value="3"/>
</dbReference>
<evidence type="ECO:0000256" key="12">
    <source>
        <dbReference type="ARBA" id="ARBA00076306"/>
    </source>
</evidence>
<dbReference type="Pfam" id="PF25316">
    <property type="entry name" value="TAF2_3rd"/>
    <property type="match status" value="1"/>
</dbReference>
<feature type="domain" description="Bromo" evidence="15">
    <location>
        <begin position="2562"/>
        <end position="2634"/>
    </location>
</feature>
<comment type="caution">
    <text evidence="16">The sequence shown here is derived from an EMBL/GenBank/DDBJ whole genome shotgun (WGS) entry which is preliminary data.</text>
</comment>
<evidence type="ECO:0000256" key="14">
    <source>
        <dbReference type="SAM" id="MobiDB-lite"/>
    </source>
</evidence>
<keyword evidence="8" id="KW-0804">Transcription</keyword>
<keyword evidence="17" id="KW-1185">Reference proteome</keyword>
<keyword evidence="9" id="KW-0143">Chaperone</keyword>
<feature type="region of interest" description="Disordered" evidence="14">
    <location>
        <begin position="707"/>
        <end position="728"/>
    </location>
</feature>
<proteinExistence type="inferred from homology"/>
<dbReference type="SUPFAM" id="SSF47370">
    <property type="entry name" value="Bromodomain"/>
    <property type="match status" value="3"/>
</dbReference>
<evidence type="ECO:0000256" key="8">
    <source>
        <dbReference type="ARBA" id="ARBA00023163"/>
    </source>
</evidence>
<dbReference type="Pfam" id="PF00439">
    <property type="entry name" value="Bromodomain"/>
    <property type="match status" value="3"/>
</dbReference>
<feature type="compositionally biased region" description="Low complexity" evidence="14">
    <location>
        <begin position="2322"/>
        <end position="2338"/>
    </location>
</feature>
<dbReference type="VEuPathDB" id="FungiDB:PSHT_09782"/>
<feature type="region of interest" description="Disordered" evidence="14">
    <location>
        <begin position="274"/>
        <end position="371"/>
    </location>
</feature>
<keyword evidence="10" id="KW-0539">Nucleus</keyword>
<dbReference type="SUPFAM" id="SSF63737">
    <property type="entry name" value="Leukotriene A4 hydrolase N-terminal domain"/>
    <property type="match status" value="1"/>
</dbReference>
<dbReference type="Pfam" id="PF25577">
    <property type="entry name" value="TPR_TAF2_C"/>
    <property type="match status" value="1"/>
</dbReference>
<dbReference type="PANTHER" id="PTHR15137">
    <property type="entry name" value="TRANSCRIPTION INITIATION FACTOR TFIID"/>
    <property type="match status" value="1"/>
</dbReference>
<feature type="compositionally biased region" description="Basic residues" evidence="14">
    <location>
        <begin position="345"/>
        <end position="355"/>
    </location>
</feature>
<dbReference type="PRINTS" id="PR00503">
    <property type="entry name" value="BROMODOMAIN"/>
</dbReference>
<organism evidence="16 17">
    <name type="scientific">Puccinia striiformis</name>
    <dbReference type="NCBI Taxonomy" id="27350"/>
    <lineage>
        <taxon>Eukaryota</taxon>
        <taxon>Fungi</taxon>
        <taxon>Dikarya</taxon>
        <taxon>Basidiomycota</taxon>
        <taxon>Pucciniomycotina</taxon>
        <taxon>Pucciniomycetes</taxon>
        <taxon>Pucciniales</taxon>
        <taxon>Pucciniaceae</taxon>
        <taxon>Puccinia</taxon>
    </lineage>
</organism>
<feature type="region of interest" description="Disordered" evidence="14">
    <location>
        <begin position="2774"/>
        <end position="2820"/>
    </location>
</feature>
<dbReference type="InterPro" id="IPR057991">
    <property type="entry name" value="TPR_TAF2_C"/>
</dbReference>
<dbReference type="GO" id="GO:0005669">
    <property type="term" value="C:transcription factor TFIID complex"/>
    <property type="evidence" value="ECO:0007669"/>
    <property type="project" value="InterPro"/>
</dbReference>
<evidence type="ECO:0000256" key="4">
    <source>
        <dbReference type="ARBA" id="ARBA00017363"/>
    </source>
</evidence>
<dbReference type="SUPFAM" id="SSF55486">
    <property type="entry name" value="Metalloproteases ('zincins'), catalytic domain"/>
    <property type="match status" value="1"/>
</dbReference>
<feature type="domain" description="Bromo" evidence="15">
    <location>
        <begin position="1941"/>
        <end position="1994"/>
    </location>
</feature>
<protein>
    <recommendedName>
        <fullName evidence="4">Transcription initiation factor TFIID subunit 2</fullName>
    </recommendedName>
    <alternativeName>
        <fullName evidence="12">TBP-associated factor 2</fullName>
    </alternativeName>
</protein>
<feature type="compositionally biased region" description="Pro residues" evidence="14">
    <location>
        <begin position="2209"/>
        <end position="2228"/>
    </location>
</feature>
<comment type="similarity">
    <text evidence="3">Belongs to the TAF2 family.</text>
</comment>
<evidence type="ECO:0000313" key="17">
    <source>
        <dbReference type="Proteomes" id="UP000239156"/>
    </source>
</evidence>
<dbReference type="InterPro" id="IPR036427">
    <property type="entry name" value="Bromodomain-like_sf"/>
</dbReference>
<dbReference type="GO" id="GO:0016251">
    <property type="term" value="F:RNA polymerase II general transcription initiation factor activity"/>
    <property type="evidence" value="ECO:0007669"/>
    <property type="project" value="TreeGrafter"/>
</dbReference>
<dbReference type="VEuPathDB" id="FungiDB:PSTT_13924"/>
<dbReference type="GO" id="GO:0006325">
    <property type="term" value="P:chromatin organization"/>
    <property type="evidence" value="ECO:0007669"/>
    <property type="project" value="UniProtKB-ARBA"/>
</dbReference>
<feature type="compositionally biased region" description="Basic and acidic residues" evidence="14">
    <location>
        <begin position="313"/>
        <end position="324"/>
    </location>
</feature>
<feature type="region of interest" description="Disordered" evidence="14">
    <location>
        <begin position="982"/>
        <end position="1005"/>
    </location>
</feature>
<dbReference type="Gene3D" id="1.20.920.10">
    <property type="entry name" value="Bromodomain-like"/>
    <property type="match status" value="3"/>
</dbReference>
<feature type="region of interest" description="Disordered" evidence="14">
    <location>
        <begin position="1344"/>
        <end position="1367"/>
    </location>
</feature>
<comment type="subcellular location">
    <subcellularLocation>
        <location evidence="1">Nucleus</location>
    </subcellularLocation>
</comment>
<feature type="non-terminal residue" evidence="16">
    <location>
        <position position="2820"/>
    </location>
</feature>
<dbReference type="PANTHER" id="PTHR15137:SF9">
    <property type="entry name" value="TRANSCRIPTION INITIATION FACTOR TFIID SUBUNIT 2"/>
    <property type="match status" value="1"/>
</dbReference>
<feature type="compositionally biased region" description="Polar residues" evidence="14">
    <location>
        <begin position="2531"/>
        <end position="2544"/>
    </location>
</feature>
<evidence type="ECO:0000256" key="2">
    <source>
        <dbReference type="ARBA" id="ARBA00009049"/>
    </source>
</evidence>
<feature type="region of interest" description="Disordered" evidence="14">
    <location>
        <begin position="600"/>
        <end position="642"/>
    </location>
</feature>
<feature type="region of interest" description="Disordered" evidence="14">
    <location>
        <begin position="2080"/>
        <end position="2144"/>
    </location>
</feature>
<dbReference type="InterPro" id="IPR018359">
    <property type="entry name" value="Bromodomain_CS"/>
</dbReference>
<feature type="compositionally biased region" description="Basic residues" evidence="14">
    <location>
        <begin position="1344"/>
        <end position="1356"/>
    </location>
</feature>
<feature type="compositionally biased region" description="Polar residues" evidence="14">
    <location>
        <begin position="1357"/>
        <end position="1367"/>
    </location>
</feature>
<dbReference type="Gene3D" id="2.60.40.1730">
    <property type="entry name" value="tricorn interacting facor f3 domain"/>
    <property type="match status" value="1"/>
</dbReference>
<feature type="domain" description="Bromo" evidence="15">
    <location>
        <begin position="2670"/>
        <end position="2745"/>
    </location>
</feature>
<evidence type="ECO:0000256" key="1">
    <source>
        <dbReference type="ARBA" id="ARBA00004123"/>
    </source>
</evidence>
<evidence type="ECO:0000259" key="15">
    <source>
        <dbReference type="PROSITE" id="PS50014"/>
    </source>
</evidence>
<keyword evidence="7 13" id="KW-0103">Bromodomain</keyword>
<comment type="function">
    <text evidence="11">Functions as a component of the DNA-binding general transcription factor complex TFIID. Binding of TFIID to a promoter (with or without TATA element) is the initial step in pre-initiation complex (PIC) formation. TFIID plays a key role in the regulation of gene expression by RNA polymerase II through different activities such as transcription activator interaction, core promoter recognition and selectivity, TFIIA and TFIIB interaction, chromatin modification (histone acetylation by TAF1), facilitation of DNA opening and initiation of transcription.</text>
</comment>
<dbReference type="GO" id="GO:0006367">
    <property type="term" value="P:transcription initiation at RNA polymerase II promoter"/>
    <property type="evidence" value="ECO:0007669"/>
    <property type="project" value="TreeGrafter"/>
</dbReference>
<dbReference type="InterPro" id="IPR057345">
    <property type="entry name" value="Ig-like_TAF2"/>
</dbReference>
<dbReference type="FunFam" id="1.10.390.10:FF:000011">
    <property type="entry name" value="Transcription initiation factor TFIID subunit"/>
    <property type="match status" value="1"/>
</dbReference>
<evidence type="ECO:0000256" key="9">
    <source>
        <dbReference type="ARBA" id="ARBA00023186"/>
    </source>
</evidence>
<feature type="compositionally biased region" description="Low complexity" evidence="14">
    <location>
        <begin position="2500"/>
        <end position="2513"/>
    </location>
</feature>
<dbReference type="CDD" id="cd09839">
    <property type="entry name" value="M1_like_TAF2"/>
    <property type="match status" value="1"/>
</dbReference>
<dbReference type="InterPro" id="IPR027268">
    <property type="entry name" value="Peptidase_M4/M1_CTD_sf"/>
</dbReference>
<dbReference type="InterPro" id="IPR001487">
    <property type="entry name" value="Bromodomain"/>
</dbReference>
<dbReference type="PROSITE" id="PS00633">
    <property type="entry name" value="BROMODOMAIN_1"/>
    <property type="match status" value="1"/>
</dbReference>
<feature type="compositionally biased region" description="Pro residues" evidence="14">
    <location>
        <begin position="2084"/>
        <end position="2097"/>
    </location>
</feature>
<reference evidence="16" key="1">
    <citation type="submission" date="2017-12" db="EMBL/GenBank/DDBJ databases">
        <title>Gene loss provides genomic basis for host adaptation in cereal stripe rust fungi.</title>
        <authorList>
            <person name="Xia C."/>
        </authorList>
    </citation>
    <scope>NUCLEOTIDE SEQUENCE [LARGE SCALE GENOMIC DNA]</scope>
    <source>
        <strain evidence="16">93-210</strain>
    </source>
</reference>
<dbReference type="GO" id="GO:0003682">
    <property type="term" value="F:chromatin binding"/>
    <property type="evidence" value="ECO:0007669"/>
    <property type="project" value="TreeGrafter"/>
</dbReference>
<feature type="compositionally biased region" description="Pro residues" evidence="14">
    <location>
        <begin position="2310"/>
        <end position="2321"/>
    </location>
</feature>